<feature type="region of interest" description="Disordered" evidence="1">
    <location>
        <begin position="1"/>
        <end position="152"/>
    </location>
</feature>
<dbReference type="AlphaFoldDB" id="A0A3A2ZN32"/>
<evidence type="ECO:0000256" key="1">
    <source>
        <dbReference type="SAM" id="MobiDB-lite"/>
    </source>
</evidence>
<feature type="compositionally biased region" description="Basic and acidic residues" evidence="1">
    <location>
        <begin position="201"/>
        <end position="212"/>
    </location>
</feature>
<sequence length="351" mass="39634">MPHKHRRREKDSNTYDLPPNLIAKPLPTRDPKSSQSNKTEGKGKGKKNADDKKKLQVERFETKRKPGLDDDTPKAFKRLMQFQASRTQPKTKSPGGGLDSGPGGEGRKRKRDATDGGNGSIAQKKEKSAPITEDKGATGPKTEIPKILPGEKLSDFAARVDRELPLAAMKRSAKPTGSDLAHIREERQTKHEKRLRRLQRGWREEEAAIREREEEEREEAEANMEDELQLWKQWEAEAGKNKKKGTVAKKNKRRNPGQNGSGSDSDDDDPDPWAKLNKRDRTNRPVNPFDVAQAPPQLTKPKGKFKVRGGAKVDVANVPAAVGSLRRREELASERRNIVEEYRRLMAEKRK</sequence>
<evidence type="ECO:0000313" key="2">
    <source>
        <dbReference type="EMBL" id="RJE24436.1"/>
    </source>
</evidence>
<comment type="caution">
    <text evidence="2">The sequence shown here is derived from an EMBL/GenBank/DDBJ whole genome shotgun (WGS) entry which is preliminary data.</text>
</comment>
<feature type="compositionally biased region" description="Gly residues" evidence="1">
    <location>
        <begin position="94"/>
        <end position="104"/>
    </location>
</feature>
<feature type="compositionally biased region" description="Basic and acidic residues" evidence="1">
    <location>
        <begin position="123"/>
        <end position="136"/>
    </location>
</feature>
<accession>A0A3A2ZN32</accession>
<dbReference type="OrthoDB" id="5876637at2759"/>
<feature type="compositionally biased region" description="Acidic residues" evidence="1">
    <location>
        <begin position="213"/>
        <end position="228"/>
    </location>
</feature>
<feature type="compositionally biased region" description="Basic residues" evidence="1">
    <location>
        <begin position="190"/>
        <end position="200"/>
    </location>
</feature>
<keyword evidence="3" id="KW-1185">Reference proteome</keyword>
<feature type="region of interest" description="Disordered" evidence="1">
    <location>
        <begin position="167"/>
        <end position="306"/>
    </location>
</feature>
<dbReference type="EMBL" id="MVGC01000081">
    <property type="protein sequence ID" value="RJE24436.1"/>
    <property type="molecule type" value="Genomic_DNA"/>
</dbReference>
<dbReference type="Proteomes" id="UP000266188">
    <property type="component" value="Unassembled WGS sequence"/>
</dbReference>
<evidence type="ECO:0008006" key="4">
    <source>
        <dbReference type="Google" id="ProtNLM"/>
    </source>
</evidence>
<proteinExistence type="predicted"/>
<feature type="compositionally biased region" description="Basic and acidic residues" evidence="1">
    <location>
        <begin position="39"/>
        <end position="74"/>
    </location>
</feature>
<protein>
    <recommendedName>
        <fullName evidence="4">Urease accessory protein UreD</fullName>
    </recommendedName>
</protein>
<gene>
    <name evidence="2" type="ORF">PHISCL_03240</name>
</gene>
<organism evidence="2 3">
    <name type="scientific">Aspergillus sclerotialis</name>
    <dbReference type="NCBI Taxonomy" id="2070753"/>
    <lineage>
        <taxon>Eukaryota</taxon>
        <taxon>Fungi</taxon>
        <taxon>Dikarya</taxon>
        <taxon>Ascomycota</taxon>
        <taxon>Pezizomycotina</taxon>
        <taxon>Eurotiomycetes</taxon>
        <taxon>Eurotiomycetidae</taxon>
        <taxon>Eurotiales</taxon>
        <taxon>Aspergillaceae</taxon>
        <taxon>Aspergillus</taxon>
        <taxon>Aspergillus subgen. Polypaecilum</taxon>
    </lineage>
</organism>
<dbReference type="PANTHER" id="PTHR40644:SF1">
    <property type="entry name" value="UPF0653 PROTEIN C607.02C"/>
    <property type="match status" value="1"/>
</dbReference>
<feature type="compositionally biased region" description="Polar residues" evidence="1">
    <location>
        <begin position="82"/>
        <end position="91"/>
    </location>
</feature>
<name>A0A3A2ZN32_9EURO</name>
<feature type="compositionally biased region" description="Basic residues" evidence="1">
    <location>
        <begin position="241"/>
        <end position="255"/>
    </location>
</feature>
<reference evidence="3" key="1">
    <citation type="submission" date="2017-02" db="EMBL/GenBank/DDBJ databases">
        <authorList>
            <person name="Tafer H."/>
            <person name="Lopandic K."/>
        </authorList>
    </citation>
    <scope>NUCLEOTIDE SEQUENCE [LARGE SCALE GENOMIC DNA]</scope>
    <source>
        <strain evidence="3">CBS 366.77</strain>
    </source>
</reference>
<evidence type="ECO:0000313" key="3">
    <source>
        <dbReference type="Proteomes" id="UP000266188"/>
    </source>
</evidence>
<dbReference type="PANTHER" id="PTHR40644">
    <property type="entry name" value="UPF0653 PROTEIN C607.02C"/>
    <property type="match status" value="1"/>
</dbReference>